<keyword evidence="3" id="KW-1185">Reference proteome</keyword>
<organism evidence="2 3">
    <name type="scientific">Blepharisma stoltei</name>
    <dbReference type="NCBI Taxonomy" id="1481888"/>
    <lineage>
        <taxon>Eukaryota</taxon>
        <taxon>Sar</taxon>
        <taxon>Alveolata</taxon>
        <taxon>Ciliophora</taxon>
        <taxon>Postciliodesmatophora</taxon>
        <taxon>Heterotrichea</taxon>
        <taxon>Heterotrichida</taxon>
        <taxon>Blepharismidae</taxon>
        <taxon>Blepharisma</taxon>
    </lineage>
</organism>
<accession>A0AAU9JK88</accession>
<evidence type="ECO:0008006" key="4">
    <source>
        <dbReference type="Google" id="ProtNLM"/>
    </source>
</evidence>
<protein>
    <recommendedName>
        <fullName evidence="4">DOMON domain-containing protein</fullName>
    </recommendedName>
</protein>
<sequence length="221" mass="25860">MNCWIILAAAFASAWVFDSGVEYFSFDMKLKWYFPSDNEVEFELWIPKRYEASFGWAGIAIQDISEARDNFHADYFIGLMSDGLMTDRYAEINGFSLEDVDQGCTNDIESWRRYEPNSVIFCWKRKLITGDKCDVELVRDKPYMVKWALGPVIDGAIEQHSMRHMGLEYLVLSDLYLDNNEDERQTYGPWYNKHPNDLKWKNQLGSPFGPENFRVRNPGNN</sequence>
<feature type="chain" id="PRO_5043773450" description="DOMON domain-containing protein" evidence="1">
    <location>
        <begin position="21"/>
        <end position="221"/>
    </location>
</feature>
<evidence type="ECO:0000256" key="1">
    <source>
        <dbReference type="SAM" id="SignalP"/>
    </source>
</evidence>
<evidence type="ECO:0000313" key="2">
    <source>
        <dbReference type="EMBL" id="CAG9323900.1"/>
    </source>
</evidence>
<feature type="signal peptide" evidence="1">
    <location>
        <begin position="1"/>
        <end position="20"/>
    </location>
</feature>
<dbReference type="InterPro" id="IPR045266">
    <property type="entry name" value="DOH_DOMON"/>
</dbReference>
<keyword evidence="1" id="KW-0732">Signal</keyword>
<dbReference type="AlphaFoldDB" id="A0AAU9JK88"/>
<evidence type="ECO:0000313" key="3">
    <source>
        <dbReference type="Proteomes" id="UP001162131"/>
    </source>
</evidence>
<reference evidence="2" key="1">
    <citation type="submission" date="2021-09" db="EMBL/GenBank/DDBJ databases">
        <authorList>
            <consortium name="AG Swart"/>
            <person name="Singh M."/>
            <person name="Singh A."/>
            <person name="Seah K."/>
            <person name="Emmerich C."/>
        </authorList>
    </citation>
    <scope>NUCLEOTIDE SEQUENCE</scope>
    <source>
        <strain evidence="2">ATCC30299</strain>
    </source>
</reference>
<dbReference type="CDD" id="cd09631">
    <property type="entry name" value="DOMON_DOH"/>
    <property type="match status" value="1"/>
</dbReference>
<proteinExistence type="predicted"/>
<dbReference type="EMBL" id="CAJZBQ010000035">
    <property type="protein sequence ID" value="CAG9323900.1"/>
    <property type="molecule type" value="Genomic_DNA"/>
</dbReference>
<name>A0AAU9JK88_9CILI</name>
<dbReference type="Proteomes" id="UP001162131">
    <property type="component" value="Unassembled WGS sequence"/>
</dbReference>
<comment type="caution">
    <text evidence="2">The sequence shown here is derived from an EMBL/GenBank/DDBJ whole genome shotgun (WGS) entry which is preliminary data.</text>
</comment>
<gene>
    <name evidence="2" type="ORF">BSTOLATCC_MIC34934</name>
</gene>